<dbReference type="Proteomes" id="UP000051497">
    <property type="component" value="Unassembled WGS sequence"/>
</dbReference>
<dbReference type="InterPro" id="IPR014121">
    <property type="entry name" value="TraN_Ftype"/>
</dbReference>
<evidence type="ECO:0000313" key="2">
    <source>
        <dbReference type="EMBL" id="MCS5712770.1"/>
    </source>
</evidence>
<comment type="caution">
    <text evidence="1">The sequence shown here is derived from an EMBL/GenBank/DDBJ whole genome shotgun (WGS) entry which is preliminary data.</text>
</comment>
<evidence type="ECO:0000313" key="1">
    <source>
        <dbReference type="EMBL" id="KRG20274.1"/>
    </source>
</evidence>
<name>A0A0Q9YRF3_9GAMM</name>
<dbReference type="Pfam" id="PF06986">
    <property type="entry name" value="F_T4SS_TraN"/>
    <property type="match status" value="1"/>
</dbReference>
<dbReference type="EMBL" id="LKAJ01000014">
    <property type="protein sequence ID" value="KRG20274.1"/>
    <property type="molecule type" value="Genomic_DNA"/>
</dbReference>
<protein>
    <submittedName>
        <fullName evidence="1">Conjugal transfer mating pair stabilization protein TraN</fullName>
    </submittedName>
    <submittedName>
        <fullName evidence="2">Conjugal transfer protein TraN</fullName>
    </submittedName>
</protein>
<accession>A0A0Q9YRF3</accession>
<reference evidence="2" key="2">
    <citation type="journal article" date="2016" name="Genome Announc.">
        <title>Draft Genome Sequences of Two Novel Amoeba-Resistant Intranuclear Bacteria, 'Candidatus Berkiella cookevillensis' and 'Candidatus Berkiella aquae'.</title>
        <authorList>
            <person name="Mehari Y.T."/>
            <person name="Arivett B.A."/>
            <person name="Farone A.L."/>
            <person name="Gunderson J.H."/>
            <person name="Farone M.B."/>
        </authorList>
    </citation>
    <scope>NUCLEOTIDE SEQUENCE</scope>
    <source>
        <strain evidence="2">HT99</strain>
    </source>
</reference>
<sequence length="659" mass="73579">MIANLLATTSFCAEKQHDPWIDSFQQATQDPLFMANLGQEEIVVELMQQEDPNNSLFGQARAQGLVTKASERLNGEAANQYLDQVGTSNGQINQEKRRLDAGTEVNLSHSIGEMLKDGFLNGQKITLNPNEPILLHAKRLQNGLDANEGEGVLPVDNYTYEEYVCHENVHNFTEKVKESLQIEFEEAYERKQDISLYAAAHNEFSVTITTNLLSGEITSTGNGQNALHPASRVEKPLGKIAQGSIVEFKRRIPYEFWNGQTESVQVSLGTEPSQSNGYQYSFGLTQTNCNKKNKALCHQYRGMYHNWEATIFMAPIITGEQWVGSEKLQPFINKGLCKQIESRCLGMPESRSFGKGALALSVKRDCWERETTYQCVLGGQHQYGCEQYRTRGCEQTDAVCKETKNNICTLYEQRYRCPISNKSVLIDAKIDLEELSKDGYQLSFEKNNDFGEALSALSLATNFAKEQVTEDGLQGAFFGGQAGECEILPKQCCAQKGVIKKLFGCSEEEEALAPKVQNGACHLIEETKKGIFHQKKRHYCCFNTKLARVVQVGARAQLGIDFGNGEAPNCRALSVAEIQRVDWSGVDFSEIAQDFAKKAQQTKITDAFKLQSLNSVKSNHEVATKGLMIGINSKIDEVKKQAPNANDYYQEQLQGKRHG</sequence>
<evidence type="ECO:0000313" key="3">
    <source>
        <dbReference type="Proteomes" id="UP000051497"/>
    </source>
</evidence>
<dbReference type="AlphaFoldDB" id="A0A0Q9YRF3"/>
<dbReference type="STRING" id="295108.HT99x_02666"/>
<dbReference type="EMBL" id="LKAJ02000002">
    <property type="protein sequence ID" value="MCS5712770.1"/>
    <property type="molecule type" value="Genomic_DNA"/>
</dbReference>
<dbReference type="RefSeq" id="WP_158003412.1">
    <property type="nucleotide sequence ID" value="NZ_LKAJ02000002.1"/>
</dbReference>
<reference evidence="2" key="3">
    <citation type="submission" date="2021-06" db="EMBL/GenBank/DDBJ databases">
        <title>Genomic Description and Analysis of Intracellular Bacteria, Candidatus Berkiella cookevillensis and Candidatus Berkiella aquae.</title>
        <authorList>
            <person name="Kidane D.T."/>
            <person name="Mehari Y.T."/>
            <person name="Rice F.C."/>
            <person name="Arivett B.A."/>
            <person name="Farone A.L."/>
            <person name="Berk S.G."/>
            <person name="Farone M.B."/>
        </authorList>
    </citation>
    <scope>NUCLEOTIDE SEQUENCE</scope>
    <source>
        <strain evidence="2">HT99</strain>
    </source>
</reference>
<gene>
    <name evidence="2" type="ORF">HT99x_015120</name>
    <name evidence="1" type="ORF">HT99x_02666</name>
</gene>
<proteinExistence type="predicted"/>
<dbReference type="OrthoDB" id="5297981at2"/>
<keyword evidence="3" id="KW-1185">Reference proteome</keyword>
<reference evidence="1" key="1">
    <citation type="submission" date="2015-09" db="EMBL/GenBank/DDBJ databases">
        <title>Draft Genome Sequences of Two Novel Amoeba-resistant Intranuclear Bacteria, Candidatus Berkiella cookevillensis and Candidatus Berkiella aquae.</title>
        <authorList>
            <person name="Mehari Y.T."/>
            <person name="Arivett B.A."/>
            <person name="Farone A.L."/>
            <person name="Gunderson J.H."/>
            <person name="Farone M.B."/>
        </authorList>
    </citation>
    <scope>NUCLEOTIDE SEQUENCE [LARGE SCALE GENOMIC DNA]</scope>
    <source>
        <strain evidence="1">HT99</strain>
    </source>
</reference>
<organism evidence="1">
    <name type="scientific">Candidatus Berkiella aquae</name>
    <dbReference type="NCBI Taxonomy" id="295108"/>
    <lineage>
        <taxon>Bacteria</taxon>
        <taxon>Pseudomonadati</taxon>
        <taxon>Pseudomonadota</taxon>
        <taxon>Gammaproteobacteria</taxon>
        <taxon>Candidatus Berkiellales</taxon>
        <taxon>Candidatus Berkiellaceae</taxon>
        <taxon>Candidatus Berkiella</taxon>
    </lineage>
</organism>